<dbReference type="EMBL" id="CAJOAX010009185">
    <property type="protein sequence ID" value="CAF4051179.1"/>
    <property type="molecule type" value="Genomic_DNA"/>
</dbReference>
<feature type="transmembrane region" description="Helical" evidence="2">
    <location>
        <begin position="25"/>
        <end position="49"/>
    </location>
</feature>
<sequence>PLSTTTLWYFKYNKPPKPGNNPKKLFIVLGTLIAITAGAVIFVICWYRLKAIYTRKEKRKKNLEQPKNFNLSSQNNNSQLTAPRYASSDLLSGVYSTPLAGNATQSQSLIAPASPPSIVYKNVDALTDDSIHNYIDDENQQQPQNSTNDKMTEIQATTQC</sequence>
<organism evidence="3 4">
    <name type="scientific">Rotaria sordida</name>
    <dbReference type="NCBI Taxonomy" id="392033"/>
    <lineage>
        <taxon>Eukaryota</taxon>
        <taxon>Metazoa</taxon>
        <taxon>Spiralia</taxon>
        <taxon>Gnathifera</taxon>
        <taxon>Rotifera</taxon>
        <taxon>Eurotatoria</taxon>
        <taxon>Bdelloidea</taxon>
        <taxon>Philodinida</taxon>
        <taxon>Philodinidae</taxon>
        <taxon>Rotaria</taxon>
    </lineage>
</organism>
<accession>A0A819SF36</accession>
<evidence type="ECO:0000256" key="2">
    <source>
        <dbReference type="SAM" id="Phobius"/>
    </source>
</evidence>
<gene>
    <name evidence="3" type="ORF">OTI717_LOCUS31646</name>
</gene>
<comment type="caution">
    <text evidence="3">The sequence shown here is derived from an EMBL/GenBank/DDBJ whole genome shotgun (WGS) entry which is preliminary data.</text>
</comment>
<keyword evidence="2" id="KW-0472">Membrane</keyword>
<proteinExistence type="predicted"/>
<feature type="non-terminal residue" evidence="3">
    <location>
        <position position="1"/>
    </location>
</feature>
<dbReference type="AlphaFoldDB" id="A0A819SF36"/>
<dbReference type="Proteomes" id="UP000663823">
    <property type="component" value="Unassembled WGS sequence"/>
</dbReference>
<feature type="region of interest" description="Disordered" evidence="1">
    <location>
        <begin position="135"/>
        <end position="160"/>
    </location>
</feature>
<evidence type="ECO:0000313" key="4">
    <source>
        <dbReference type="Proteomes" id="UP000663823"/>
    </source>
</evidence>
<keyword evidence="2" id="KW-1133">Transmembrane helix</keyword>
<name>A0A819SF36_9BILA</name>
<feature type="compositionally biased region" description="Polar residues" evidence="1">
    <location>
        <begin position="140"/>
        <end position="160"/>
    </location>
</feature>
<protein>
    <submittedName>
        <fullName evidence="3">Uncharacterized protein</fullName>
    </submittedName>
</protein>
<reference evidence="3" key="1">
    <citation type="submission" date="2021-02" db="EMBL/GenBank/DDBJ databases">
        <authorList>
            <person name="Nowell W R."/>
        </authorList>
    </citation>
    <scope>NUCLEOTIDE SEQUENCE</scope>
</reference>
<evidence type="ECO:0000256" key="1">
    <source>
        <dbReference type="SAM" id="MobiDB-lite"/>
    </source>
</evidence>
<evidence type="ECO:0000313" key="3">
    <source>
        <dbReference type="EMBL" id="CAF4051179.1"/>
    </source>
</evidence>
<keyword evidence="2" id="KW-0812">Transmembrane</keyword>